<comment type="catalytic activity">
    <reaction evidence="10 11">
        <text>protoporphyrinogen IX + 3 O2 = protoporphyrin IX + 3 H2O2</text>
        <dbReference type="Rhea" id="RHEA:25576"/>
        <dbReference type="ChEBI" id="CHEBI:15379"/>
        <dbReference type="ChEBI" id="CHEBI:16240"/>
        <dbReference type="ChEBI" id="CHEBI:57306"/>
        <dbReference type="ChEBI" id="CHEBI:57307"/>
        <dbReference type="EC" id="1.3.3.4"/>
    </reaction>
</comment>
<evidence type="ECO:0000259" key="12">
    <source>
        <dbReference type="Pfam" id="PF01593"/>
    </source>
</evidence>
<keyword evidence="14" id="KW-1185">Reference proteome</keyword>
<comment type="cofactor">
    <cofactor evidence="11">
        <name>FAD</name>
        <dbReference type="ChEBI" id="CHEBI:57692"/>
    </cofactor>
    <text evidence="11">Binds 1 FAD per subunit.</text>
</comment>
<dbReference type="Proteomes" id="UP001162131">
    <property type="component" value="Unassembled WGS sequence"/>
</dbReference>
<dbReference type="EMBL" id="CAJZBQ010000033">
    <property type="protein sequence ID" value="CAG9323161.1"/>
    <property type="molecule type" value="Genomic_DNA"/>
</dbReference>
<dbReference type="SUPFAM" id="SSF51905">
    <property type="entry name" value="FAD/NAD(P)-binding domain"/>
    <property type="match status" value="1"/>
</dbReference>
<evidence type="ECO:0000256" key="8">
    <source>
        <dbReference type="ARBA" id="ARBA00023133"/>
    </source>
</evidence>
<dbReference type="GO" id="GO:0005743">
    <property type="term" value="C:mitochondrial inner membrane"/>
    <property type="evidence" value="ECO:0007669"/>
    <property type="project" value="UniProtKB-SubCell"/>
</dbReference>
<dbReference type="NCBIfam" id="TIGR00562">
    <property type="entry name" value="proto_IX_ox"/>
    <property type="match status" value="1"/>
</dbReference>
<feature type="domain" description="Amine oxidase" evidence="12">
    <location>
        <begin position="11"/>
        <end position="443"/>
    </location>
</feature>
<evidence type="ECO:0000256" key="7">
    <source>
        <dbReference type="ARBA" id="ARBA00023002"/>
    </source>
</evidence>
<accession>A0AAU9JN29</accession>
<evidence type="ECO:0000313" key="14">
    <source>
        <dbReference type="Proteomes" id="UP001162131"/>
    </source>
</evidence>
<dbReference type="PANTHER" id="PTHR42923">
    <property type="entry name" value="PROTOPORPHYRINOGEN OXIDASE"/>
    <property type="match status" value="1"/>
</dbReference>
<dbReference type="Pfam" id="PF01593">
    <property type="entry name" value="Amino_oxidase"/>
    <property type="match status" value="1"/>
</dbReference>
<name>A0AAU9JN29_9CILI</name>
<keyword evidence="6 11" id="KW-0274">FAD</keyword>
<dbReference type="Gene3D" id="3.50.50.60">
    <property type="entry name" value="FAD/NAD(P)-binding domain"/>
    <property type="match status" value="1"/>
</dbReference>
<keyword evidence="9 11" id="KW-0627">Porphyrin biosynthesis</keyword>
<evidence type="ECO:0000313" key="13">
    <source>
        <dbReference type="EMBL" id="CAG9323161.1"/>
    </source>
</evidence>
<comment type="subcellular location">
    <subcellularLocation>
        <location evidence="11">Mitochondrion inner membrane</location>
    </subcellularLocation>
</comment>
<reference evidence="13" key="1">
    <citation type="submission" date="2021-09" db="EMBL/GenBank/DDBJ databases">
        <authorList>
            <consortium name="AG Swart"/>
            <person name="Singh M."/>
            <person name="Singh A."/>
            <person name="Seah K."/>
            <person name="Emmerich C."/>
        </authorList>
    </citation>
    <scope>NUCLEOTIDE SEQUENCE</scope>
    <source>
        <strain evidence="13">ATCC30299</strain>
    </source>
</reference>
<evidence type="ECO:0000256" key="2">
    <source>
        <dbReference type="ARBA" id="ARBA00005073"/>
    </source>
</evidence>
<dbReference type="GO" id="GO:0006782">
    <property type="term" value="P:protoporphyrinogen IX biosynthetic process"/>
    <property type="evidence" value="ECO:0007669"/>
    <property type="project" value="UniProtKB-UniRule"/>
</dbReference>
<proteinExistence type="inferred from homology"/>
<dbReference type="InterPro" id="IPR004572">
    <property type="entry name" value="Protoporphyrinogen_oxidase"/>
</dbReference>
<evidence type="ECO:0000256" key="4">
    <source>
        <dbReference type="ARBA" id="ARBA00012867"/>
    </source>
</evidence>
<evidence type="ECO:0000256" key="1">
    <source>
        <dbReference type="ARBA" id="ARBA00002600"/>
    </source>
</evidence>
<evidence type="ECO:0000256" key="11">
    <source>
        <dbReference type="RuleBase" id="RU367069"/>
    </source>
</evidence>
<evidence type="ECO:0000256" key="3">
    <source>
        <dbReference type="ARBA" id="ARBA00010551"/>
    </source>
</evidence>
<evidence type="ECO:0000256" key="10">
    <source>
        <dbReference type="ARBA" id="ARBA00047554"/>
    </source>
</evidence>
<dbReference type="PANTHER" id="PTHR42923:SF3">
    <property type="entry name" value="PROTOPORPHYRINOGEN OXIDASE"/>
    <property type="match status" value="1"/>
</dbReference>
<dbReference type="InterPro" id="IPR036188">
    <property type="entry name" value="FAD/NAD-bd_sf"/>
</dbReference>
<evidence type="ECO:0000256" key="9">
    <source>
        <dbReference type="ARBA" id="ARBA00023244"/>
    </source>
</evidence>
<comment type="similarity">
    <text evidence="3 11">Belongs to the protoporphyrinogen/coproporphyrinogen oxidase family. Protoporphyrinogen oxidase subfamily.</text>
</comment>
<comment type="caution">
    <text evidence="13">The sequence shown here is derived from an EMBL/GenBank/DDBJ whole genome shotgun (WGS) entry which is preliminary data.</text>
</comment>
<sequence length="457" mass="51871">MKRVAVVGAGISGLSTCYYLTLLNPELQVTLFEKSKPGGWIQTMTKDNFIFETGPRSIRVSPQARDVFEIIHRVGMLDQVALSRTSRTQACIYADDKMIELLPSNKYKISAIFGNPLYRRTICAWLFKRSPKYEKVDDESIEAFARKKYKFWNDEDREYFISTFLDAFQTGIYSGDMSKLSARSCSPFTEPFLKMNFPEQKRPKLKHHEDPEIEKAYGWAVGVRSNAFNFKDGLGSFINALLDYLQRFPNFKYVPLGVASIEKNDMAGGRVVDEKKEIYKVDHVITTIPSFQIPSILKGYSRISDLCKTIPHNSILTINVGYEENPGLSGIGYLVPKRQKSLISGVLYDSSQFPLRKPCLSIMGPADKCSSELQEAFIKEFQKQTGIKETPRTVVSSFCENALPQYNVGHYKIVQEIEEKSPSWLHVSGQSIYKSGVPNCIQTSKELVNKLMNIPIE</sequence>
<dbReference type="AlphaFoldDB" id="A0AAU9JN29"/>
<keyword evidence="5 11" id="KW-0285">Flavoprotein</keyword>
<dbReference type="SUPFAM" id="SSF54373">
    <property type="entry name" value="FAD-linked reductases, C-terminal domain"/>
    <property type="match status" value="1"/>
</dbReference>
<keyword evidence="8 11" id="KW-0350">Heme biosynthesis</keyword>
<keyword evidence="7 11" id="KW-0560">Oxidoreductase</keyword>
<protein>
    <recommendedName>
        <fullName evidence="4 11">Protoporphyrinogen oxidase</fullName>
        <ecNumber evidence="4 11">1.3.3.4</ecNumber>
    </recommendedName>
</protein>
<dbReference type="InterPro" id="IPR002937">
    <property type="entry name" value="Amino_oxidase"/>
</dbReference>
<dbReference type="GO" id="GO:0004729">
    <property type="term" value="F:oxygen-dependent protoporphyrinogen oxidase activity"/>
    <property type="evidence" value="ECO:0007669"/>
    <property type="project" value="UniProtKB-UniRule"/>
</dbReference>
<comment type="pathway">
    <text evidence="2 11">Porphyrin-containing compound metabolism; protoporphyrin-IX biosynthesis; protoporphyrin-IX from protoporphyrinogen-IX: step 1/1.</text>
</comment>
<comment type="function">
    <text evidence="1 11">Catalyzes the 6-electron oxidation of protoporphyrinogen-IX to form protoporphyrin-IX.</text>
</comment>
<evidence type="ECO:0000256" key="6">
    <source>
        <dbReference type="ARBA" id="ARBA00022827"/>
    </source>
</evidence>
<evidence type="ECO:0000256" key="5">
    <source>
        <dbReference type="ARBA" id="ARBA00022630"/>
    </source>
</evidence>
<dbReference type="EC" id="1.3.3.4" evidence="4 11"/>
<organism evidence="13 14">
    <name type="scientific">Blepharisma stoltei</name>
    <dbReference type="NCBI Taxonomy" id="1481888"/>
    <lineage>
        <taxon>Eukaryota</taxon>
        <taxon>Sar</taxon>
        <taxon>Alveolata</taxon>
        <taxon>Ciliophora</taxon>
        <taxon>Postciliodesmatophora</taxon>
        <taxon>Heterotrichea</taxon>
        <taxon>Heterotrichida</taxon>
        <taxon>Blepharismidae</taxon>
        <taxon>Blepharisma</taxon>
    </lineage>
</organism>
<gene>
    <name evidence="13" type="ORF">BSTOLATCC_MIC33063</name>
</gene>
<dbReference type="InterPro" id="IPR050464">
    <property type="entry name" value="Zeta_carotene_desat/Oxidored"/>
</dbReference>